<feature type="compositionally biased region" description="Basic and acidic residues" evidence="1">
    <location>
        <begin position="150"/>
        <end position="163"/>
    </location>
</feature>
<organism evidence="2 3">
    <name type="scientific">Deinococcus caeni</name>
    <dbReference type="NCBI Taxonomy" id="569127"/>
    <lineage>
        <taxon>Bacteria</taxon>
        <taxon>Thermotogati</taxon>
        <taxon>Deinococcota</taxon>
        <taxon>Deinococci</taxon>
        <taxon>Deinococcales</taxon>
        <taxon>Deinococcaceae</taxon>
        <taxon>Deinococcus</taxon>
    </lineage>
</organism>
<reference evidence="2 3" key="1">
    <citation type="submission" date="2024-02" db="EMBL/GenBank/DDBJ databases">
        <title>Deinococcus caeni NBRC 101312.</title>
        <authorList>
            <person name="Ichikawa N."/>
            <person name="Katano-Makiyama Y."/>
            <person name="Hidaka K."/>
        </authorList>
    </citation>
    <scope>NUCLEOTIDE SEQUENCE [LARGE SCALE GENOMIC DNA]</scope>
    <source>
        <strain evidence="2 3">NBRC 101312</strain>
    </source>
</reference>
<name>A0ABP9UC43_9DEIO</name>
<evidence type="ECO:0000256" key="1">
    <source>
        <dbReference type="SAM" id="MobiDB-lite"/>
    </source>
</evidence>
<accession>A0ABP9UC43</accession>
<evidence type="ECO:0000313" key="2">
    <source>
        <dbReference type="EMBL" id="GAA5440338.1"/>
    </source>
</evidence>
<dbReference type="EMBL" id="BAABQU010000020">
    <property type="protein sequence ID" value="GAA5440338.1"/>
    <property type="molecule type" value="Genomic_DNA"/>
</dbReference>
<comment type="caution">
    <text evidence="2">The sequence shown here is derived from an EMBL/GenBank/DDBJ whole genome shotgun (WGS) entry which is preliminary data.</text>
</comment>
<protein>
    <submittedName>
        <fullName evidence="2">Uncharacterized protein</fullName>
    </submittedName>
</protein>
<evidence type="ECO:0000313" key="3">
    <source>
        <dbReference type="Proteomes" id="UP001423409"/>
    </source>
</evidence>
<feature type="region of interest" description="Disordered" evidence="1">
    <location>
        <begin position="140"/>
        <end position="173"/>
    </location>
</feature>
<proteinExistence type="predicted"/>
<sequence>MTKRQGISLSAMNLNIGTTACGVLTLVLPPVTKEVLTAQGITAPDTVTLELREATMRERQQFEKDQAEVARQNPVPWMTQMVMARAEAGTDQKVVQELVADMTPTDFALVTAAYLQGIVPDVDTTAAVVRRATGGLTSQLMNGLAEDPTDQSHEEPAAVEKPVRRPRKGTQKA</sequence>
<dbReference type="Proteomes" id="UP001423409">
    <property type="component" value="Unassembled WGS sequence"/>
</dbReference>
<dbReference type="PROSITE" id="PS51257">
    <property type="entry name" value="PROKAR_LIPOPROTEIN"/>
    <property type="match status" value="1"/>
</dbReference>
<feature type="compositionally biased region" description="Basic residues" evidence="1">
    <location>
        <begin position="164"/>
        <end position="173"/>
    </location>
</feature>
<keyword evidence="3" id="KW-1185">Reference proteome</keyword>
<gene>
    <name evidence="2" type="ORF">Dcae01_01851</name>
</gene>